<name>A0A1A3U5M3_MYCSD</name>
<dbReference type="PROSITE" id="PS51257">
    <property type="entry name" value="PROKAR_LIPOPROTEIN"/>
    <property type="match status" value="1"/>
</dbReference>
<evidence type="ECO:0000313" key="4">
    <source>
        <dbReference type="Proteomes" id="UP000093759"/>
    </source>
</evidence>
<dbReference type="GO" id="GO:0006508">
    <property type="term" value="P:proteolysis"/>
    <property type="evidence" value="ECO:0007669"/>
    <property type="project" value="InterPro"/>
</dbReference>
<comment type="caution">
    <text evidence="3">The sequence shown here is derived from an EMBL/GenBank/DDBJ whole genome shotgun (WGS) entry which is preliminary data.</text>
</comment>
<dbReference type="InterPro" id="IPR045175">
    <property type="entry name" value="M28_fam"/>
</dbReference>
<reference evidence="4" key="1">
    <citation type="submission" date="2016-06" db="EMBL/GenBank/DDBJ databases">
        <authorList>
            <person name="Sutton G."/>
            <person name="Brinkac L."/>
            <person name="Sanka R."/>
            <person name="Adams M."/>
            <person name="Lau E."/>
            <person name="Garcia-Basteiro A."/>
            <person name="Lopez-Varela E."/>
            <person name="Palencia S."/>
        </authorList>
    </citation>
    <scope>NUCLEOTIDE SEQUENCE [LARGE SCALE GENOMIC DNA]</scope>
    <source>
        <strain evidence="4">1274684.2</strain>
    </source>
</reference>
<dbReference type="InterPro" id="IPR003137">
    <property type="entry name" value="PA_domain"/>
</dbReference>
<sequence>MIRSAGALLVATAVLAGCSPEPAGPPLPDRLAGQVTLEAMLSHLQRFQEIADAHRHNRADGTPGFDASADYVVNALRDKGFDVQTPELTRLDTTSPGKPTLTVGATGYAVDQASLLVRTPPGGVRGPVIRPTQSTGCAAADYPAGVPRGGIAVVSDAGCSVVAKQDAALQRGAAALIVVSPPSRNGAPAGLFPPDYYEQLTMPVAVTGRDGEHALRRATGAVRLVLDATTVKITSRNILAQTKTGSADDVVMVGAHLDSAPGGSGINDNGSGVAAVLETALQLGPSPAVTNAVRFAFWGAFWAGEEPQLGGSTDYVFGLDREALNDIAVYLDVDMLASPNAGYFTYDGDQSALPSRDFAAGDVPDGSAGVERTLAGYLNLAGVRPADMPLSSDHDYSPFVMAGVPIGGITTGASQPKTTAQARLWGGEPGTAFDPNYRGPRDTFDKIDRQALALTGPAVAFAVANYAQSLGGPNGVPLRDARHRVPLVP</sequence>
<dbReference type="Pfam" id="PF04389">
    <property type="entry name" value="Peptidase_M28"/>
    <property type="match status" value="1"/>
</dbReference>
<organism evidence="3 4">
    <name type="scientific">Mycolicibacter sinensis (strain JDM601)</name>
    <name type="common">Mycobacterium sinense</name>
    <dbReference type="NCBI Taxonomy" id="875328"/>
    <lineage>
        <taxon>Bacteria</taxon>
        <taxon>Bacillati</taxon>
        <taxon>Actinomycetota</taxon>
        <taxon>Actinomycetes</taxon>
        <taxon>Mycobacteriales</taxon>
        <taxon>Mycobacteriaceae</taxon>
        <taxon>Mycolicibacter</taxon>
    </lineage>
</organism>
<dbReference type="Pfam" id="PF02225">
    <property type="entry name" value="PA"/>
    <property type="match status" value="1"/>
</dbReference>
<dbReference type="GO" id="GO:0008235">
    <property type="term" value="F:metalloexopeptidase activity"/>
    <property type="evidence" value="ECO:0007669"/>
    <property type="project" value="InterPro"/>
</dbReference>
<dbReference type="InterPro" id="IPR007484">
    <property type="entry name" value="Peptidase_M28"/>
</dbReference>
<evidence type="ECO:0000259" key="2">
    <source>
        <dbReference type="Pfam" id="PF04389"/>
    </source>
</evidence>
<dbReference type="Proteomes" id="UP000093759">
    <property type="component" value="Unassembled WGS sequence"/>
</dbReference>
<accession>A0A1A3U5M3</accession>
<gene>
    <name evidence="3" type="ORF">A5648_17635</name>
</gene>
<dbReference type="PANTHER" id="PTHR12147">
    <property type="entry name" value="METALLOPEPTIDASE M28 FAMILY MEMBER"/>
    <property type="match status" value="1"/>
</dbReference>
<protein>
    <submittedName>
        <fullName evidence="3">Peptidase M28</fullName>
    </submittedName>
</protein>
<feature type="domain" description="PA" evidence="1">
    <location>
        <begin position="124"/>
        <end position="208"/>
    </location>
</feature>
<dbReference type="SUPFAM" id="SSF52025">
    <property type="entry name" value="PA domain"/>
    <property type="match status" value="1"/>
</dbReference>
<evidence type="ECO:0000313" key="3">
    <source>
        <dbReference type="EMBL" id="OBK90218.1"/>
    </source>
</evidence>
<dbReference type="PANTHER" id="PTHR12147:SF26">
    <property type="entry name" value="PEPTIDASE M28 DOMAIN-CONTAINING PROTEIN"/>
    <property type="match status" value="1"/>
</dbReference>
<dbReference type="Gene3D" id="3.50.30.30">
    <property type="match status" value="1"/>
</dbReference>
<feature type="domain" description="Peptidase M28" evidence="2">
    <location>
        <begin position="237"/>
        <end position="459"/>
    </location>
</feature>
<dbReference type="InterPro" id="IPR046450">
    <property type="entry name" value="PA_dom_sf"/>
</dbReference>
<dbReference type="AlphaFoldDB" id="A0A1A3U5M3"/>
<dbReference type="RefSeq" id="WP_065023373.1">
    <property type="nucleotide sequence ID" value="NZ_LZMF01000026.1"/>
</dbReference>
<dbReference type="EMBL" id="LZMF01000026">
    <property type="protein sequence ID" value="OBK90218.1"/>
    <property type="molecule type" value="Genomic_DNA"/>
</dbReference>
<proteinExistence type="predicted"/>
<dbReference type="SUPFAM" id="SSF53187">
    <property type="entry name" value="Zn-dependent exopeptidases"/>
    <property type="match status" value="1"/>
</dbReference>
<evidence type="ECO:0000259" key="1">
    <source>
        <dbReference type="Pfam" id="PF02225"/>
    </source>
</evidence>
<dbReference type="Gene3D" id="3.40.630.10">
    <property type="entry name" value="Zn peptidases"/>
    <property type="match status" value="1"/>
</dbReference>